<feature type="transmembrane region" description="Helical" evidence="1">
    <location>
        <begin position="98"/>
        <end position="120"/>
    </location>
</feature>
<keyword evidence="3" id="KW-0238">DNA-binding</keyword>
<dbReference type="SMART" id="SM00850">
    <property type="entry name" value="LytTR"/>
    <property type="match status" value="1"/>
</dbReference>
<dbReference type="PROSITE" id="PS50930">
    <property type="entry name" value="HTH_LYTTR"/>
    <property type="match status" value="1"/>
</dbReference>
<organism evidence="3 4">
    <name type="scientific">Allosediminivita pacifica</name>
    <dbReference type="NCBI Taxonomy" id="1267769"/>
    <lineage>
        <taxon>Bacteria</taxon>
        <taxon>Pseudomonadati</taxon>
        <taxon>Pseudomonadota</taxon>
        <taxon>Alphaproteobacteria</taxon>
        <taxon>Rhodobacterales</taxon>
        <taxon>Paracoccaceae</taxon>
        <taxon>Allosediminivita</taxon>
    </lineage>
</organism>
<evidence type="ECO:0000313" key="3">
    <source>
        <dbReference type="EMBL" id="PTX47754.1"/>
    </source>
</evidence>
<evidence type="ECO:0000256" key="1">
    <source>
        <dbReference type="SAM" id="Phobius"/>
    </source>
</evidence>
<gene>
    <name evidence="3" type="ORF">C8N44_11183</name>
</gene>
<feature type="transmembrane region" description="Helical" evidence="1">
    <location>
        <begin position="34"/>
        <end position="52"/>
    </location>
</feature>
<dbReference type="GO" id="GO:0003677">
    <property type="term" value="F:DNA binding"/>
    <property type="evidence" value="ECO:0007669"/>
    <property type="project" value="UniProtKB-KW"/>
</dbReference>
<feature type="transmembrane region" description="Helical" evidence="1">
    <location>
        <begin position="58"/>
        <end position="86"/>
    </location>
</feature>
<keyword evidence="1" id="KW-0812">Transmembrane</keyword>
<keyword evidence="4" id="KW-1185">Reference proteome</keyword>
<dbReference type="Gene3D" id="2.40.50.1020">
    <property type="entry name" value="LytTr DNA-binding domain"/>
    <property type="match status" value="1"/>
</dbReference>
<feature type="domain" description="HTH LytTR-type" evidence="2">
    <location>
        <begin position="179"/>
        <end position="273"/>
    </location>
</feature>
<proteinExistence type="predicted"/>
<dbReference type="InterPro" id="IPR007492">
    <property type="entry name" value="LytTR_DNA-bd_dom"/>
</dbReference>
<dbReference type="OrthoDB" id="7028951at2"/>
<feature type="transmembrane region" description="Helical" evidence="1">
    <location>
        <begin position="132"/>
        <end position="150"/>
    </location>
</feature>
<accession>A0A2T6AVA9</accession>
<dbReference type="AlphaFoldDB" id="A0A2T6AVA9"/>
<dbReference type="Pfam" id="PF04397">
    <property type="entry name" value="LytTR"/>
    <property type="match status" value="1"/>
</dbReference>
<keyword evidence="1" id="KW-1133">Transmembrane helix</keyword>
<evidence type="ECO:0000313" key="4">
    <source>
        <dbReference type="Proteomes" id="UP000244069"/>
    </source>
</evidence>
<evidence type="ECO:0000259" key="2">
    <source>
        <dbReference type="PROSITE" id="PS50930"/>
    </source>
</evidence>
<dbReference type="Proteomes" id="UP000244069">
    <property type="component" value="Unassembled WGS sequence"/>
</dbReference>
<dbReference type="RefSeq" id="WP_107976155.1">
    <property type="nucleotide sequence ID" value="NZ_BMEZ01000013.1"/>
</dbReference>
<keyword evidence="1" id="KW-0472">Membrane</keyword>
<reference evidence="3 4" key="1">
    <citation type="submission" date="2018-04" db="EMBL/GenBank/DDBJ databases">
        <title>Genomic Encyclopedia of Archaeal and Bacterial Type Strains, Phase II (KMG-II): from individual species to whole genera.</title>
        <authorList>
            <person name="Goeker M."/>
        </authorList>
    </citation>
    <scope>NUCLEOTIDE SEQUENCE [LARGE SCALE GENOMIC DNA]</scope>
    <source>
        <strain evidence="3 4">DSM 29329</strain>
    </source>
</reference>
<name>A0A2T6AVA9_9RHOB</name>
<dbReference type="EMBL" id="QBKN01000011">
    <property type="protein sequence ID" value="PTX47754.1"/>
    <property type="molecule type" value="Genomic_DNA"/>
</dbReference>
<protein>
    <submittedName>
        <fullName evidence="3">LytTr DNA-binding domain-containing protein</fullName>
    </submittedName>
</protein>
<comment type="caution">
    <text evidence="3">The sequence shown here is derived from an EMBL/GenBank/DDBJ whole genome shotgun (WGS) entry which is preliminary data.</text>
</comment>
<sequence>MPFEHPVSLVDVAGTRFCLSACDLQRLLRSRQGLLFLGIVLLSLVVFDPPQVVPRLSLPALALVSGLCIALFVLALGGWLVAAAGLQRRFGLPRVPLPLLNLLAVIPALGFGEALAYVLSNGRAGALVPPDFPVLWIFTEIFTFIFMHYVRPMILGRENGQDGTAKTRVRERRILIGAEPVPLEKLRVIEAREHHVHVTLDGRTLTQRARLGDIVAQTGPDDGVQPHRSWWVASGAAHTLVQDNGRPVLVLHDGRQIPVARARLPAVRDWLDAQTSA</sequence>